<protein>
    <submittedName>
        <fullName evidence="2">ATP-binding domain-containing protein</fullName>
    </submittedName>
</protein>
<keyword evidence="3" id="KW-1185">Reference proteome</keyword>
<reference evidence="2 3" key="1">
    <citation type="journal article" date="2022" name="Front. Microbiol.">
        <title>High genomic differentiation and limited gene flow indicate recent cryptic speciation within the genus Laspinema (cyanobacteria).</title>
        <authorList>
            <person name="Stanojkovic A."/>
            <person name="Skoupy S."/>
            <person name="Skaloud P."/>
            <person name="Dvorak P."/>
        </authorList>
    </citation>
    <scope>NUCLEOTIDE SEQUENCE [LARGE SCALE GENOMIC DNA]</scope>
    <source>
        <strain evidence="2 3">D3b</strain>
    </source>
</reference>
<keyword evidence="2" id="KW-0547">Nucleotide-binding</keyword>
<dbReference type="PANTHER" id="PTHR11070:SF2">
    <property type="entry name" value="ATP-DEPENDENT DNA HELICASE SRS2"/>
    <property type="match status" value="1"/>
</dbReference>
<dbReference type="PANTHER" id="PTHR11070">
    <property type="entry name" value="UVRD / RECB / PCRA DNA HELICASE FAMILY MEMBER"/>
    <property type="match status" value="1"/>
</dbReference>
<evidence type="ECO:0000313" key="3">
    <source>
        <dbReference type="Proteomes" id="UP001525961"/>
    </source>
</evidence>
<proteinExistence type="predicted"/>
<sequence>MKPQKFITTEPISESGKDCELKVWNAAKSAFSDRDCIGYWRYPLFAKVGEVRKEPDVLIADQELGVILIEIACVTIDQIVAVNGEQWQFETSNIMLGSPGERVNRQLQALLGYCDRESQIFRKITGRGIVALPLVKQEEWQQKGFDQLPGCPPVIFQGQLGKVGLLERIQQSMPMVTGENLDDEQWTILKAVIGGTPVLRKPPRTISAEGKTRAGLVATLQEKLYELDLQQEEIGKQIPPGSQRIRGIAGSGKTVLLCQKAAHMHLKHPDWDIALVFFTRSLYDQIEKLVDQWLRRFSNGDVKYDNKVKDKLKVLHGWGGKSRPGLYYTICEENNVAPLTVGDTKRKKTNEGLADICNRLLNGKQIQPIFDAILIDEGQDLVTEDDLKYYEESSGESKQVIYWMAYESLRPVDVDNPEQRRLIWAYDEAQSLDSLKIPMAKELFGDSLTNLVRGQYNGNIRKSVIMHRCYRTPGSILTAAHAIGMGLLRPNGMLAGLTDKKSWQAIGYEVKQGSFNPPGQQITLHRPPENSPNPIPKLWDDPVLEFEIYDSREEELEALAERIKHNLNYDRLLPSRDILVVVLGDTYEAMKLETEVGSFLIDEGINVYIPSGIRLNQLSPKYPNTDPDSFWKDGGVTVSRIHRAKGNEANMIYVVGLDNVAKNEADPNLRNQLFVGLTRSRGWACLSGTGDYPLYNEIRKVIASGDTFTFTFQRPPKINTGEEEET</sequence>
<gene>
    <name evidence="2" type="ORF">NG792_18740</name>
</gene>
<dbReference type="RefSeq" id="WP_261236405.1">
    <property type="nucleotide sequence ID" value="NZ_JAMXFA010000027.1"/>
</dbReference>
<dbReference type="SUPFAM" id="SSF52540">
    <property type="entry name" value="P-loop containing nucleoside triphosphate hydrolases"/>
    <property type="match status" value="1"/>
</dbReference>
<dbReference type="Pfam" id="PF13538">
    <property type="entry name" value="UvrD_C_2"/>
    <property type="match status" value="1"/>
</dbReference>
<accession>A0ABT2NAM6</accession>
<keyword evidence="2" id="KW-0067">ATP-binding</keyword>
<feature type="domain" description="UvrD-like helicase C-terminal" evidence="1">
    <location>
        <begin position="636"/>
        <end position="686"/>
    </location>
</feature>
<dbReference type="EMBL" id="JAMXFA010000027">
    <property type="protein sequence ID" value="MCT7979759.1"/>
    <property type="molecule type" value="Genomic_DNA"/>
</dbReference>
<dbReference type="GO" id="GO:0005524">
    <property type="term" value="F:ATP binding"/>
    <property type="evidence" value="ECO:0007669"/>
    <property type="project" value="UniProtKB-KW"/>
</dbReference>
<evidence type="ECO:0000313" key="2">
    <source>
        <dbReference type="EMBL" id="MCT7979759.1"/>
    </source>
</evidence>
<name>A0ABT2NAM6_9CYAN</name>
<organism evidence="2 3">
    <name type="scientific">Laspinema olomoucense D3b</name>
    <dbReference type="NCBI Taxonomy" id="2953688"/>
    <lineage>
        <taxon>Bacteria</taxon>
        <taxon>Bacillati</taxon>
        <taxon>Cyanobacteriota</taxon>
        <taxon>Cyanophyceae</taxon>
        <taxon>Oscillatoriophycideae</taxon>
        <taxon>Oscillatoriales</taxon>
        <taxon>Laspinemataceae</taxon>
        <taxon>Laspinema</taxon>
        <taxon>Laspinema olomoucense</taxon>
    </lineage>
</organism>
<evidence type="ECO:0000259" key="1">
    <source>
        <dbReference type="Pfam" id="PF13538"/>
    </source>
</evidence>
<dbReference type="InterPro" id="IPR000212">
    <property type="entry name" value="DNA_helicase_UvrD/REP"/>
</dbReference>
<dbReference type="InterPro" id="IPR027785">
    <property type="entry name" value="UvrD-like_helicase_C"/>
</dbReference>
<comment type="caution">
    <text evidence="2">The sequence shown here is derived from an EMBL/GenBank/DDBJ whole genome shotgun (WGS) entry which is preliminary data.</text>
</comment>
<dbReference type="Gene3D" id="3.40.50.300">
    <property type="entry name" value="P-loop containing nucleotide triphosphate hydrolases"/>
    <property type="match status" value="2"/>
</dbReference>
<dbReference type="InterPro" id="IPR027417">
    <property type="entry name" value="P-loop_NTPase"/>
</dbReference>
<dbReference type="Proteomes" id="UP001525961">
    <property type="component" value="Unassembled WGS sequence"/>
</dbReference>